<dbReference type="GO" id="GO:0005524">
    <property type="term" value="F:ATP binding"/>
    <property type="evidence" value="ECO:0007669"/>
    <property type="project" value="UniProtKB-KW"/>
</dbReference>
<comment type="pathway">
    <text evidence="1 12">Pyrimidine metabolism; CTP biosynthesis via de novo pathway; CTP from UDP: step 2/2.</text>
</comment>
<dbReference type="InterPro" id="IPR017456">
    <property type="entry name" value="CTP_synthase_N"/>
</dbReference>
<evidence type="ECO:0000313" key="16">
    <source>
        <dbReference type="Proteomes" id="UP000033562"/>
    </source>
</evidence>
<dbReference type="InterPro" id="IPR033828">
    <property type="entry name" value="GATase1_CTP_Synthase"/>
</dbReference>
<evidence type="ECO:0000256" key="9">
    <source>
        <dbReference type="ARBA" id="ARBA00022975"/>
    </source>
</evidence>
<evidence type="ECO:0000256" key="7">
    <source>
        <dbReference type="ARBA" id="ARBA00022842"/>
    </source>
</evidence>
<feature type="active site" evidence="12">
    <location>
        <position position="511"/>
    </location>
</feature>
<dbReference type="Gene3D" id="3.40.50.300">
    <property type="entry name" value="P-loop containing nucleotide triphosphate hydrolases"/>
    <property type="match status" value="1"/>
</dbReference>
<organism evidence="15 16">
    <name type="scientific">Candidatus Neoehrlichia procyonis str. RAC413</name>
    <dbReference type="NCBI Taxonomy" id="1359163"/>
    <lineage>
        <taxon>Bacteria</taxon>
        <taxon>Pseudomonadati</taxon>
        <taxon>Pseudomonadota</taxon>
        <taxon>Alphaproteobacteria</taxon>
        <taxon>Rickettsiales</taxon>
        <taxon>Anaplasmataceae</taxon>
        <taxon>Candidatus Neoehrlichia</taxon>
    </lineage>
</organism>
<dbReference type="CDD" id="cd03113">
    <property type="entry name" value="CTPS_N"/>
    <property type="match status" value="1"/>
</dbReference>
<evidence type="ECO:0000256" key="10">
    <source>
        <dbReference type="ARBA" id="ARBA00047781"/>
    </source>
</evidence>
<dbReference type="Proteomes" id="UP000033562">
    <property type="component" value="Unassembled WGS sequence"/>
</dbReference>
<dbReference type="GO" id="GO:0042802">
    <property type="term" value="F:identical protein binding"/>
    <property type="evidence" value="ECO:0007669"/>
    <property type="project" value="TreeGrafter"/>
</dbReference>
<feature type="binding site" evidence="12">
    <location>
        <begin position="384"/>
        <end position="387"/>
    </location>
    <ligand>
        <name>L-glutamine</name>
        <dbReference type="ChEBI" id="CHEBI:58359"/>
    </ligand>
</feature>
<evidence type="ECO:0000259" key="14">
    <source>
        <dbReference type="Pfam" id="PF06418"/>
    </source>
</evidence>
<dbReference type="InterPro" id="IPR004468">
    <property type="entry name" value="CTP_synthase"/>
</dbReference>
<feature type="binding site" evidence="12">
    <location>
        <begin position="21"/>
        <end position="26"/>
    </location>
    <ligand>
        <name>ATP</name>
        <dbReference type="ChEBI" id="CHEBI:30616"/>
    </ligand>
</feature>
<dbReference type="Pfam" id="PF00117">
    <property type="entry name" value="GATase"/>
    <property type="match status" value="1"/>
</dbReference>
<feature type="binding site" evidence="12">
    <location>
        <position position="146"/>
    </location>
    <ligand>
        <name>Mg(2+)</name>
        <dbReference type="ChEBI" id="CHEBI:18420"/>
    </ligand>
</feature>
<keyword evidence="16" id="KW-1185">Reference proteome</keyword>
<feature type="binding site" evidence="12">
    <location>
        <position position="247"/>
    </location>
    <ligand>
        <name>ATP</name>
        <dbReference type="ChEBI" id="CHEBI:30616"/>
    </ligand>
</feature>
<evidence type="ECO:0000256" key="2">
    <source>
        <dbReference type="ARBA" id="ARBA00007533"/>
    </source>
</evidence>
<dbReference type="InterPro" id="IPR017926">
    <property type="entry name" value="GATASE"/>
</dbReference>
<dbReference type="RefSeq" id="WP_045809005.1">
    <property type="nucleotide sequence ID" value="NZ_LANX01000001.1"/>
</dbReference>
<feature type="domain" description="Glutamine amidotransferase" evidence="13">
    <location>
        <begin position="307"/>
        <end position="529"/>
    </location>
</feature>
<keyword evidence="8 12" id="KW-0315">Glutamine amidotransferase</keyword>
<dbReference type="SUPFAM" id="SSF52317">
    <property type="entry name" value="Class I glutamine amidotransferase-like"/>
    <property type="match status" value="1"/>
</dbReference>
<dbReference type="HAMAP" id="MF_01227">
    <property type="entry name" value="PyrG"/>
    <property type="match status" value="1"/>
</dbReference>
<dbReference type="PROSITE" id="PS51273">
    <property type="entry name" value="GATASE_TYPE_1"/>
    <property type="match status" value="1"/>
</dbReference>
<gene>
    <name evidence="12 15" type="primary">pyrG</name>
    <name evidence="15" type="ORF">NLO413_0637</name>
</gene>
<reference evidence="15 16" key="1">
    <citation type="submission" date="2015-02" db="EMBL/GenBank/DDBJ databases">
        <title>Genome Sequencing of Rickettsiales.</title>
        <authorList>
            <person name="Daugherty S.C."/>
            <person name="Su Q."/>
            <person name="Abolude K."/>
            <person name="Beier-Sexton M."/>
            <person name="Carlyon J.A."/>
            <person name="Carter R."/>
            <person name="Day N.P."/>
            <person name="Dumler S.J."/>
            <person name="Dyachenko V."/>
            <person name="Godinez A."/>
            <person name="Kurtti T.J."/>
            <person name="Lichay M."/>
            <person name="Mullins K.E."/>
            <person name="Ott S."/>
            <person name="Pappas-Brown V."/>
            <person name="Paris D.H."/>
            <person name="Patel P."/>
            <person name="Richards A.L."/>
            <person name="Sadzewicz L."/>
            <person name="Sears K."/>
            <person name="Seidman D."/>
            <person name="Sengamalay N."/>
            <person name="Stenos J."/>
            <person name="Tallon L.J."/>
            <person name="Vincent G."/>
            <person name="Fraser C.M."/>
            <person name="Munderloh U."/>
            <person name="Dunning-Hotopp J.C."/>
        </authorList>
    </citation>
    <scope>NUCLEOTIDE SEQUENCE [LARGE SCALE GENOMIC DNA]</scope>
    <source>
        <strain evidence="15 16">RAC413</strain>
    </source>
</reference>
<comment type="function">
    <text evidence="11 12">Catalyzes the ATP-dependent amination of UTP to CTP with either L-glutamine or ammonia as the source of nitrogen. Regulates intracellular CTP levels through interactions with the four ribonucleotide triphosphates.</text>
</comment>
<comment type="similarity">
    <text evidence="2 12">Belongs to the CTP synthase family.</text>
</comment>
<evidence type="ECO:0000313" key="15">
    <source>
        <dbReference type="EMBL" id="KJV69255.1"/>
    </source>
</evidence>
<feature type="binding site" evidence="12">
    <location>
        <position position="229"/>
    </location>
    <ligand>
        <name>CTP</name>
        <dbReference type="ChEBI" id="CHEBI:37563"/>
        <note>allosteric inhibitor</note>
    </ligand>
</feature>
<keyword evidence="3 12" id="KW-0436">Ligase</keyword>
<feature type="binding site" evidence="12">
    <location>
        <position position="20"/>
    </location>
    <ligand>
        <name>CTP</name>
        <dbReference type="ChEBI" id="CHEBI:37563"/>
        <note>allosteric inhibitor</note>
    </ligand>
</feature>
<keyword evidence="7 12" id="KW-0460">Magnesium</keyword>
<feature type="active site" description="Nucleophile; for glutamine hydrolysis" evidence="12">
    <location>
        <position position="383"/>
    </location>
</feature>
<dbReference type="GO" id="GO:0019856">
    <property type="term" value="P:pyrimidine nucleobase biosynthetic process"/>
    <property type="evidence" value="ECO:0007669"/>
    <property type="project" value="TreeGrafter"/>
</dbReference>
<keyword evidence="9 12" id="KW-0665">Pyrimidine biosynthesis</keyword>
<feature type="active site" evidence="12">
    <location>
        <position position="513"/>
    </location>
</feature>
<dbReference type="GO" id="GO:0097268">
    <property type="term" value="C:cytoophidium"/>
    <property type="evidence" value="ECO:0007669"/>
    <property type="project" value="TreeGrafter"/>
</dbReference>
<protein>
    <recommendedName>
        <fullName evidence="12">CTP synthase</fullName>
        <ecNumber evidence="12">6.3.4.2</ecNumber>
    </recommendedName>
    <alternativeName>
        <fullName evidence="12">Cytidine 5'-triphosphate synthase</fullName>
    </alternativeName>
    <alternativeName>
        <fullName evidence="12">Cytidine triphosphate synthetase</fullName>
        <shortName evidence="12">CTP synthetase</shortName>
        <shortName evidence="12">CTPS</shortName>
    </alternativeName>
    <alternativeName>
        <fullName evidence="12">UTP--ammonia ligase</fullName>
    </alternativeName>
</protein>
<dbReference type="FunFam" id="3.40.50.300:FF:000009">
    <property type="entry name" value="CTP synthase"/>
    <property type="match status" value="1"/>
</dbReference>
<dbReference type="GO" id="GO:0005737">
    <property type="term" value="C:cytoplasm"/>
    <property type="evidence" value="ECO:0007669"/>
    <property type="project" value="TreeGrafter"/>
</dbReference>
<dbReference type="Gene3D" id="3.40.50.880">
    <property type="match status" value="1"/>
</dbReference>
<dbReference type="PATRIC" id="fig|1359163.3.peg.619"/>
<evidence type="ECO:0000256" key="6">
    <source>
        <dbReference type="ARBA" id="ARBA00022840"/>
    </source>
</evidence>
<dbReference type="GO" id="GO:0003883">
    <property type="term" value="F:CTP synthase activity"/>
    <property type="evidence" value="ECO:0007669"/>
    <property type="project" value="UniProtKB-UniRule"/>
</dbReference>
<feature type="binding site" evidence="12">
    <location>
        <position position="78"/>
    </location>
    <ligand>
        <name>Mg(2+)</name>
        <dbReference type="ChEBI" id="CHEBI:18420"/>
    </ligand>
</feature>
<dbReference type="EMBL" id="LANX01000001">
    <property type="protein sequence ID" value="KJV69255.1"/>
    <property type="molecule type" value="Genomic_DNA"/>
</dbReference>
<evidence type="ECO:0000256" key="11">
    <source>
        <dbReference type="ARBA" id="ARBA00059148"/>
    </source>
</evidence>
<dbReference type="GO" id="GO:0004359">
    <property type="term" value="F:glutaminase activity"/>
    <property type="evidence" value="ECO:0007669"/>
    <property type="project" value="RHEA"/>
</dbReference>
<accession>A0A0F3NMI6</accession>
<dbReference type="InterPro" id="IPR027417">
    <property type="entry name" value="P-loop_NTPase"/>
</dbReference>
<dbReference type="CDD" id="cd01746">
    <property type="entry name" value="GATase1_CTP_Synthase"/>
    <property type="match status" value="1"/>
</dbReference>
<evidence type="ECO:0000256" key="8">
    <source>
        <dbReference type="ARBA" id="ARBA00022962"/>
    </source>
</evidence>
<feature type="binding site" evidence="12">
    <location>
        <begin position="193"/>
        <end position="198"/>
    </location>
    <ligand>
        <name>UTP</name>
        <dbReference type="ChEBI" id="CHEBI:46398"/>
    </ligand>
</feature>
<keyword evidence="6 12" id="KW-0067">ATP-binding</keyword>
<feature type="domain" description="CTP synthase N-terminal" evidence="14">
    <location>
        <begin position="10"/>
        <end position="271"/>
    </location>
</feature>
<keyword evidence="4 12" id="KW-0479">Metal-binding</keyword>
<keyword evidence="5 12" id="KW-0547">Nucleotide-binding</keyword>
<dbReference type="GO" id="GO:0044210">
    <property type="term" value="P:'de novo' CTP biosynthetic process"/>
    <property type="evidence" value="ECO:0007669"/>
    <property type="project" value="UniProtKB-UniRule"/>
</dbReference>
<comment type="caution">
    <text evidence="15">The sequence shown here is derived from an EMBL/GenBank/DDBJ whole genome shotgun (WGS) entry which is preliminary data.</text>
</comment>
<evidence type="ECO:0000256" key="12">
    <source>
        <dbReference type="HAMAP-Rule" id="MF_01227"/>
    </source>
</evidence>
<feature type="binding site" evidence="12">
    <location>
        <position position="466"/>
    </location>
    <ligand>
        <name>L-glutamine</name>
        <dbReference type="ChEBI" id="CHEBI:58359"/>
    </ligand>
</feature>
<proteinExistence type="inferred from homology"/>
<feature type="binding site" evidence="12">
    <location>
        <position position="78"/>
    </location>
    <ligand>
        <name>ATP</name>
        <dbReference type="ChEBI" id="CHEBI:30616"/>
    </ligand>
</feature>
<comment type="activity regulation">
    <text evidence="12">Allosterically activated by GTP, when glutamine is the substrate; GTP has no effect on the reaction when ammonia is the substrate. The allosteric effector GTP functions by stabilizing the protein conformation that binds the tetrahedral intermediate(s) formed during glutamine hydrolysis. Inhibited by the product CTP, via allosteric rather than competitive inhibition.</text>
</comment>
<dbReference type="GO" id="GO:0046872">
    <property type="term" value="F:metal ion binding"/>
    <property type="evidence" value="ECO:0007669"/>
    <property type="project" value="UniProtKB-KW"/>
</dbReference>
<evidence type="ECO:0000256" key="3">
    <source>
        <dbReference type="ARBA" id="ARBA00022598"/>
    </source>
</evidence>
<dbReference type="PANTHER" id="PTHR11550">
    <property type="entry name" value="CTP SYNTHASE"/>
    <property type="match status" value="1"/>
</dbReference>
<evidence type="ECO:0000256" key="1">
    <source>
        <dbReference type="ARBA" id="ARBA00005171"/>
    </source>
</evidence>
<comment type="caution">
    <text evidence="12">Lacks conserved residue(s) required for the propagation of feature annotation.</text>
</comment>
<feature type="region of interest" description="Amidoligase domain" evidence="12">
    <location>
        <begin position="1"/>
        <end position="272"/>
    </location>
</feature>
<name>A0A0F3NMI6_9RICK</name>
<feature type="binding site" evidence="12">
    <location>
        <begin position="153"/>
        <end position="155"/>
    </location>
    <ligand>
        <name>CTP</name>
        <dbReference type="ChEBI" id="CHEBI:37563"/>
        <note>allosteric inhibitor</note>
    </ligand>
</feature>
<dbReference type="STRING" id="1359163.NLO413_0637"/>
<dbReference type="InterPro" id="IPR029062">
    <property type="entry name" value="Class_I_gatase-like"/>
</dbReference>
<evidence type="ECO:0000259" key="13">
    <source>
        <dbReference type="Pfam" id="PF00117"/>
    </source>
</evidence>
<evidence type="ECO:0000256" key="5">
    <source>
        <dbReference type="ARBA" id="ARBA00022741"/>
    </source>
</evidence>
<dbReference type="EC" id="6.3.4.2" evidence="12"/>
<dbReference type="UniPathway" id="UPA00159">
    <property type="reaction ID" value="UER00277"/>
</dbReference>
<dbReference type="Pfam" id="PF06418">
    <property type="entry name" value="CTP_synth_N"/>
    <property type="match status" value="1"/>
</dbReference>
<sequence length="541" mass="60895">MLNKGSSSARFIFITGGVVSSLGKGLAAATIGALLQARGFKICLRKLDPYLNIDPGTMSPIQHGEVFITDDGAETDLDLGHYERFTGINATKNDSITAGKVYHQLLTKERRGDYLGQTVQVIPHVTDLINSFILYNDQNADFIICEIGGTVGDIESQPFLESIRQIGYKLGKDKTIFVHLTLVPYINATKELKTKPTQHSVKELSSIGIQPNIILYRSKMPLSQEQSNKIANFCNVLPSNIIPALDVKNIYKLPLSYYNYKLDTQILQHFSINTPEPQLMQWHNILNTIASSHETLNIAIVGKYIKLLDAYKSLIEALEHAAIYNKVKLSIKWINARAPTQISDFDNIHAILIPGGFGDDGSEGKLFAITHARINNIPFLGICMGMQLAIIEFAIQVAKLENVNSTEFDLNCKNPVIEELPKVHQNNQHHMSGNMRLGSYTCHLTPNSKIASIYKKLIIQERQRHRYSVNLKYVNILQKHGLTFTGISEDEKIMEVIELPHHPWFIGVQFHPEFKSSPFTPHPLFYHFIRDALILKQNKNS</sequence>
<feature type="binding site" evidence="12">
    <location>
        <position position="229"/>
    </location>
    <ligand>
        <name>UTP</name>
        <dbReference type="ChEBI" id="CHEBI:46398"/>
    </ligand>
</feature>
<dbReference type="NCBIfam" id="TIGR00337">
    <property type="entry name" value="PyrG"/>
    <property type="match status" value="1"/>
</dbReference>
<dbReference type="PANTHER" id="PTHR11550:SF0">
    <property type="entry name" value="CTP SYNTHASE-RELATED"/>
    <property type="match status" value="1"/>
</dbReference>
<feature type="binding site" evidence="12">
    <location>
        <position position="407"/>
    </location>
    <ligand>
        <name>L-glutamine</name>
        <dbReference type="ChEBI" id="CHEBI:58359"/>
    </ligand>
</feature>
<feature type="binding site" evidence="12">
    <location>
        <position position="20"/>
    </location>
    <ligand>
        <name>UTP</name>
        <dbReference type="ChEBI" id="CHEBI:46398"/>
    </ligand>
</feature>
<comment type="catalytic activity">
    <reaction evidence="10 12">
        <text>UTP + L-glutamine + ATP + H2O = CTP + L-glutamate + ADP + phosphate + 2 H(+)</text>
        <dbReference type="Rhea" id="RHEA:26426"/>
        <dbReference type="ChEBI" id="CHEBI:15377"/>
        <dbReference type="ChEBI" id="CHEBI:15378"/>
        <dbReference type="ChEBI" id="CHEBI:29985"/>
        <dbReference type="ChEBI" id="CHEBI:30616"/>
        <dbReference type="ChEBI" id="CHEBI:37563"/>
        <dbReference type="ChEBI" id="CHEBI:43474"/>
        <dbReference type="ChEBI" id="CHEBI:46398"/>
        <dbReference type="ChEBI" id="CHEBI:58359"/>
        <dbReference type="ChEBI" id="CHEBI:456216"/>
        <dbReference type="EC" id="6.3.4.2"/>
    </reaction>
</comment>
<comment type="subunit">
    <text evidence="12">Homotetramer.</text>
</comment>
<dbReference type="FunFam" id="3.40.50.880:FF:000002">
    <property type="entry name" value="CTP synthase"/>
    <property type="match status" value="1"/>
</dbReference>
<comment type="miscellaneous">
    <text evidence="12">CTPSs have evolved a hybrid strategy for distinguishing between UTP and CTP. The overlapping regions of the product feedback inhibitory and substrate sites recognize a common feature in both compounds, the triphosphate moiety. To differentiate isosteric substrate and product pyrimidine rings, an additional pocket far from the expected kinase/ligase catalytic site, specifically recognizes the cytosine and ribose portions of the product inhibitor.</text>
</comment>
<evidence type="ECO:0000256" key="4">
    <source>
        <dbReference type="ARBA" id="ARBA00022723"/>
    </source>
</evidence>
<dbReference type="OrthoDB" id="9801107at2"/>
<dbReference type="SUPFAM" id="SSF52540">
    <property type="entry name" value="P-loop containing nucleoside triphosphate hydrolases"/>
    <property type="match status" value="1"/>
</dbReference>
<dbReference type="AlphaFoldDB" id="A0A0F3NMI6"/>
<feature type="binding site" evidence="12">
    <location>
        <begin position="193"/>
        <end position="198"/>
    </location>
    <ligand>
        <name>CTP</name>
        <dbReference type="ChEBI" id="CHEBI:37563"/>
        <note>allosteric inhibitor</note>
    </ligand>
</feature>
<comment type="catalytic activity">
    <reaction evidence="12">
        <text>L-glutamine + H2O = L-glutamate + NH4(+)</text>
        <dbReference type="Rhea" id="RHEA:15889"/>
        <dbReference type="ChEBI" id="CHEBI:15377"/>
        <dbReference type="ChEBI" id="CHEBI:28938"/>
        <dbReference type="ChEBI" id="CHEBI:29985"/>
        <dbReference type="ChEBI" id="CHEBI:58359"/>
    </reaction>
</comment>
<dbReference type="NCBIfam" id="NF003792">
    <property type="entry name" value="PRK05380.1"/>
    <property type="match status" value="1"/>
</dbReference>
<comment type="catalytic activity">
    <reaction evidence="12">
        <text>UTP + NH4(+) + ATP = CTP + ADP + phosphate + 2 H(+)</text>
        <dbReference type="Rhea" id="RHEA:16597"/>
        <dbReference type="ChEBI" id="CHEBI:15378"/>
        <dbReference type="ChEBI" id="CHEBI:28938"/>
        <dbReference type="ChEBI" id="CHEBI:30616"/>
        <dbReference type="ChEBI" id="CHEBI:37563"/>
        <dbReference type="ChEBI" id="CHEBI:43474"/>
        <dbReference type="ChEBI" id="CHEBI:46398"/>
        <dbReference type="ChEBI" id="CHEBI:456216"/>
    </reaction>
</comment>
<feature type="binding site" evidence="12">
    <location>
        <position position="356"/>
    </location>
    <ligand>
        <name>L-glutamine</name>
        <dbReference type="ChEBI" id="CHEBI:58359"/>
    </ligand>
</feature>